<keyword evidence="3" id="KW-1185">Reference proteome</keyword>
<proteinExistence type="predicted"/>
<evidence type="ECO:0000313" key="3">
    <source>
        <dbReference type="Proteomes" id="UP001497744"/>
    </source>
</evidence>
<name>A0AAV4LTB1_BABCB</name>
<dbReference type="Proteomes" id="UP001497744">
    <property type="component" value="Unassembled WGS sequence"/>
</dbReference>
<evidence type="ECO:0000313" key="2">
    <source>
        <dbReference type="EMBL" id="GIX62892.1"/>
    </source>
</evidence>
<sequence length="312" mass="35623">MALRKLRQQLFSVVPQQLLQLPEPPPHRRVVLHERRGDHYEQQRLQDALHPEGVAEAQHAHPAEEDRYGYSVAAHHGKQRVQVPQEALAHVERPHQRPPQLLRHAGREPLRQRLDGDVLAALERRVELREDLHVVHELLLPHALHVALEPVLRLRHCVGLLRLHHVADHLLDPLPAEGQPPARLDHVPEVPLVLLQRGRPQVHGEEPEQEARHRQRLAVEDEARQDERDKHPDVLLRRHLPRGHAQVAVAEPEGRVQLVGAGHDGAQRVGLCVGLLPCLDRVVHQRAELGLEVDGRLRDQLQRHGRVVVILH</sequence>
<accession>A0AAV4LTB1</accession>
<dbReference type="EMBL" id="BPLF01000002">
    <property type="protein sequence ID" value="GIX62892.1"/>
    <property type="molecule type" value="Genomic_DNA"/>
</dbReference>
<evidence type="ECO:0000256" key="1">
    <source>
        <dbReference type="SAM" id="MobiDB-lite"/>
    </source>
</evidence>
<gene>
    <name evidence="2" type="ORF">BcabD6B2_23270</name>
</gene>
<organism evidence="2 3">
    <name type="scientific">Babesia caballi</name>
    <dbReference type="NCBI Taxonomy" id="5871"/>
    <lineage>
        <taxon>Eukaryota</taxon>
        <taxon>Sar</taxon>
        <taxon>Alveolata</taxon>
        <taxon>Apicomplexa</taxon>
        <taxon>Aconoidasida</taxon>
        <taxon>Piroplasmida</taxon>
        <taxon>Babesiidae</taxon>
        <taxon>Babesia</taxon>
    </lineage>
</organism>
<feature type="region of interest" description="Disordered" evidence="1">
    <location>
        <begin position="198"/>
        <end position="231"/>
    </location>
</feature>
<reference evidence="2 3" key="1">
    <citation type="submission" date="2021-06" db="EMBL/GenBank/DDBJ databases">
        <title>Genome sequence of Babesia caballi.</title>
        <authorList>
            <person name="Yamagishi J."/>
            <person name="Kidaka T."/>
            <person name="Ochi A."/>
        </authorList>
    </citation>
    <scope>NUCLEOTIDE SEQUENCE [LARGE SCALE GENOMIC DNA]</scope>
    <source>
        <strain evidence="2">USDA-D6B2</strain>
    </source>
</reference>
<comment type="caution">
    <text evidence="2">The sequence shown here is derived from an EMBL/GenBank/DDBJ whole genome shotgun (WGS) entry which is preliminary data.</text>
</comment>
<dbReference type="AlphaFoldDB" id="A0AAV4LTB1"/>
<dbReference type="RefSeq" id="XP_067714961.1">
    <property type="nucleotide sequence ID" value="XM_067858860.1"/>
</dbReference>
<feature type="compositionally biased region" description="Basic and acidic residues" evidence="1">
    <location>
        <begin position="202"/>
        <end position="231"/>
    </location>
</feature>
<dbReference type="GeneID" id="94194373"/>
<protein>
    <submittedName>
        <fullName evidence="2">Nucleotide-binding universal stress protein, UspA family</fullName>
    </submittedName>
</protein>